<dbReference type="EMBL" id="GBXM01053326">
    <property type="protein sequence ID" value="JAH55251.1"/>
    <property type="molecule type" value="Transcribed_RNA"/>
</dbReference>
<name>A0A0E9TNW6_ANGAN</name>
<reference evidence="1" key="2">
    <citation type="journal article" date="2015" name="Fish Shellfish Immunol.">
        <title>Early steps in the European eel (Anguilla anguilla)-Vibrio vulnificus interaction in the gills: Role of the RtxA13 toxin.</title>
        <authorList>
            <person name="Callol A."/>
            <person name="Pajuelo D."/>
            <person name="Ebbesson L."/>
            <person name="Teles M."/>
            <person name="MacKenzie S."/>
            <person name="Amaro C."/>
        </authorList>
    </citation>
    <scope>NUCLEOTIDE SEQUENCE</scope>
</reference>
<organism evidence="1">
    <name type="scientific">Anguilla anguilla</name>
    <name type="common">European freshwater eel</name>
    <name type="synonym">Muraena anguilla</name>
    <dbReference type="NCBI Taxonomy" id="7936"/>
    <lineage>
        <taxon>Eukaryota</taxon>
        <taxon>Metazoa</taxon>
        <taxon>Chordata</taxon>
        <taxon>Craniata</taxon>
        <taxon>Vertebrata</taxon>
        <taxon>Euteleostomi</taxon>
        <taxon>Actinopterygii</taxon>
        <taxon>Neopterygii</taxon>
        <taxon>Teleostei</taxon>
        <taxon>Anguilliformes</taxon>
        <taxon>Anguillidae</taxon>
        <taxon>Anguilla</taxon>
    </lineage>
</organism>
<reference evidence="1" key="1">
    <citation type="submission" date="2014-11" db="EMBL/GenBank/DDBJ databases">
        <authorList>
            <person name="Amaro Gonzalez C."/>
        </authorList>
    </citation>
    <scope>NUCLEOTIDE SEQUENCE</scope>
</reference>
<protein>
    <submittedName>
        <fullName evidence="1">Uncharacterized protein</fullName>
    </submittedName>
</protein>
<sequence>MTLVSQIIKCDFYNSRFAFVHQCEMPGLITSLLCYQGASIL</sequence>
<evidence type="ECO:0000313" key="1">
    <source>
        <dbReference type="EMBL" id="JAH55251.1"/>
    </source>
</evidence>
<accession>A0A0E9TNW6</accession>
<proteinExistence type="predicted"/>
<dbReference type="AlphaFoldDB" id="A0A0E9TNW6"/>